<dbReference type="Pfam" id="PF13247">
    <property type="entry name" value="Fer4_11"/>
    <property type="match status" value="1"/>
</dbReference>
<evidence type="ECO:0000256" key="2">
    <source>
        <dbReference type="ARBA" id="ARBA00022485"/>
    </source>
</evidence>
<dbReference type="PROSITE" id="PS00198">
    <property type="entry name" value="4FE4S_FER_1"/>
    <property type="match status" value="1"/>
</dbReference>
<evidence type="ECO:0000256" key="4">
    <source>
        <dbReference type="ARBA" id="ARBA00022737"/>
    </source>
</evidence>
<evidence type="ECO:0000256" key="5">
    <source>
        <dbReference type="ARBA" id="ARBA00022982"/>
    </source>
</evidence>
<evidence type="ECO:0000313" key="9">
    <source>
        <dbReference type="EMBL" id="MBC2888342.1"/>
    </source>
</evidence>
<dbReference type="PANTHER" id="PTHR43177">
    <property type="entry name" value="PROTEIN NRFC"/>
    <property type="match status" value="1"/>
</dbReference>
<sequence length="194" mass="21155">MGQMGFYFDADNCIGCHCCQVACKDVNRLEVGTDFRHVKSYTTGSGWDVHMYHTSIGCNHCADPACVKNCPTGAMYKDADTGLVLHHDDQCIGCRSCVMACPYGEPVLIEELGVVHKCDACAGLRAQGEQPSCVASCPQRVLEFGDLDELRKAHADANLTSDCYVLPDSSQTNPSLVMEIKDCMLDEDCDPFVL</sequence>
<dbReference type="PROSITE" id="PS51379">
    <property type="entry name" value="4FE4S_FER_2"/>
    <property type="match status" value="3"/>
</dbReference>
<organism evidence="9 10">
    <name type="scientific">Gordonibacter massiliensis</name>
    <name type="common">ex Traore et al. 2017</name>
    <dbReference type="NCBI Taxonomy" id="1841863"/>
    <lineage>
        <taxon>Bacteria</taxon>
        <taxon>Bacillati</taxon>
        <taxon>Actinomycetota</taxon>
        <taxon>Coriobacteriia</taxon>
        <taxon>Eggerthellales</taxon>
        <taxon>Eggerthellaceae</taxon>
        <taxon>Gordonibacter</taxon>
    </lineage>
</organism>
<dbReference type="RefSeq" id="WP_185904280.1">
    <property type="nucleotide sequence ID" value="NZ_JACMSE010000001.1"/>
</dbReference>
<dbReference type="Gene3D" id="3.30.70.20">
    <property type="match status" value="2"/>
</dbReference>
<dbReference type="Pfam" id="PF12800">
    <property type="entry name" value="Fer4_4"/>
    <property type="match status" value="1"/>
</dbReference>
<keyword evidence="7" id="KW-0411">Iron-sulfur</keyword>
<evidence type="ECO:0000256" key="3">
    <source>
        <dbReference type="ARBA" id="ARBA00022723"/>
    </source>
</evidence>
<keyword evidence="6" id="KW-0408">Iron</keyword>
<name>A0A842J8J0_9ACTN</name>
<evidence type="ECO:0000256" key="6">
    <source>
        <dbReference type="ARBA" id="ARBA00023004"/>
    </source>
</evidence>
<evidence type="ECO:0000259" key="8">
    <source>
        <dbReference type="PROSITE" id="PS51379"/>
    </source>
</evidence>
<dbReference type="InterPro" id="IPR050954">
    <property type="entry name" value="ET_IronSulfur_Cluster-Binding"/>
</dbReference>
<dbReference type="InterPro" id="IPR017896">
    <property type="entry name" value="4Fe4S_Fe-S-bd"/>
</dbReference>
<keyword evidence="1" id="KW-0813">Transport</keyword>
<evidence type="ECO:0000256" key="7">
    <source>
        <dbReference type="ARBA" id="ARBA00023014"/>
    </source>
</evidence>
<dbReference type="EMBL" id="JACMSE010000001">
    <property type="protein sequence ID" value="MBC2888342.1"/>
    <property type="molecule type" value="Genomic_DNA"/>
</dbReference>
<feature type="domain" description="4Fe-4S ferredoxin-type" evidence="8">
    <location>
        <begin position="4"/>
        <end position="34"/>
    </location>
</feature>
<gene>
    <name evidence="9" type="ORF">H7313_03125</name>
</gene>
<dbReference type="InterPro" id="IPR017900">
    <property type="entry name" value="4Fe4S_Fe_S_CS"/>
</dbReference>
<keyword evidence="4" id="KW-0677">Repeat</keyword>
<protein>
    <submittedName>
        <fullName evidence="9">4Fe-4S dicluster domain-containing protein</fullName>
    </submittedName>
</protein>
<dbReference type="CDD" id="cd16371">
    <property type="entry name" value="DMSOR_beta_like"/>
    <property type="match status" value="1"/>
</dbReference>
<feature type="domain" description="4Fe-4S ferredoxin-type" evidence="8">
    <location>
        <begin position="82"/>
        <end position="111"/>
    </location>
</feature>
<comment type="caution">
    <text evidence="9">The sequence shown here is derived from an EMBL/GenBank/DDBJ whole genome shotgun (WGS) entry which is preliminary data.</text>
</comment>
<dbReference type="SUPFAM" id="SSF54862">
    <property type="entry name" value="4Fe-4S ferredoxins"/>
    <property type="match status" value="1"/>
</dbReference>
<proteinExistence type="predicted"/>
<dbReference type="Proteomes" id="UP000587396">
    <property type="component" value="Unassembled WGS sequence"/>
</dbReference>
<keyword evidence="2" id="KW-0004">4Fe-4S</keyword>
<keyword evidence="10" id="KW-1185">Reference proteome</keyword>
<feature type="domain" description="4Fe-4S ferredoxin-type" evidence="8">
    <location>
        <begin position="48"/>
        <end position="80"/>
    </location>
</feature>
<dbReference type="AlphaFoldDB" id="A0A842J8J0"/>
<evidence type="ECO:0000256" key="1">
    <source>
        <dbReference type="ARBA" id="ARBA00022448"/>
    </source>
</evidence>
<dbReference type="GO" id="GO:0051539">
    <property type="term" value="F:4 iron, 4 sulfur cluster binding"/>
    <property type="evidence" value="ECO:0007669"/>
    <property type="project" value="UniProtKB-KW"/>
</dbReference>
<dbReference type="GO" id="GO:0046872">
    <property type="term" value="F:metal ion binding"/>
    <property type="evidence" value="ECO:0007669"/>
    <property type="project" value="UniProtKB-KW"/>
</dbReference>
<keyword evidence="3" id="KW-0479">Metal-binding</keyword>
<accession>A0A842J8J0</accession>
<keyword evidence="5" id="KW-0249">Electron transport</keyword>
<reference evidence="9 10" key="1">
    <citation type="submission" date="2020-08" db="EMBL/GenBank/DDBJ databases">
        <authorList>
            <person name="Liu C."/>
            <person name="Sun Q."/>
        </authorList>
    </citation>
    <scope>NUCLEOTIDE SEQUENCE [LARGE SCALE GENOMIC DNA]</scope>
    <source>
        <strain evidence="9 10">N22</strain>
    </source>
</reference>
<evidence type="ECO:0000313" key="10">
    <source>
        <dbReference type="Proteomes" id="UP000587396"/>
    </source>
</evidence>
<dbReference type="PANTHER" id="PTHR43177:SF5">
    <property type="entry name" value="ANAEROBIC DIMETHYL SULFOXIDE REDUCTASE CHAIN B-RELATED"/>
    <property type="match status" value="1"/>
</dbReference>